<evidence type="ECO:0000313" key="3">
    <source>
        <dbReference type="EMBL" id="BEI90104.1"/>
    </source>
</evidence>
<evidence type="ECO:0000256" key="2">
    <source>
        <dbReference type="SAM" id="SignalP"/>
    </source>
</evidence>
<keyword evidence="1" id="KW-1133">Transmembrane helix</keyword>
<keyword evidence="1" id="KW-0472">Membrane</keyword>
<reference evidence="3" key="1">
    <citation type="journal article" date="2023" name="BMC Genomics">
        <title>Chromosome-level genome assemblies of Cutaneotrichosporon spp. (Trichosporonales, Basidiomycota) reveal imbalanced evolution between nucleotide sequences and chromosome synteny.</title>
        <authorList>
            <person name="Kobayashi Y."/>
            <person name="Kayamori A."/>
            <person name="Aoki K."/>
            <person name="Shiwa Y."/>
            <person name="Matsutani M."/>
            <person name="Fujita N."/>
            <person name="Sugita T."/>
            <person name="Iwasaki W."/>
            <person name="Tanaka N."/>
            <person name="Takashima M."/>
        </authorList>
    </citation>
    <scope>NUCLEOTIDE SEQUENCE</scope>
    <source>
        <strain evidence="3">HIS019</strain>
    </source>
</reference>
<accession>A0AA48I5N7</accession>
<proteinExistence type="predicted"/>
<dbReference type="GeneID" id="85493975"/>
<dbReference type="RefSeq" id="XP_060455370.1">
    <property type="nucleotide sequence ID" value="XM_060598592.1"/>
</dbReference>
<keyword evidence="1" id="KW-0812">Transmembrane</keyword>
<dbReference type="AlphaFoldDB" id="A0AA48I5N7"/>
<sequence length="493" mass="53072">MLALSILILAGLAIATPYPIVLDAFASGISYIPNSPGVARNVWNATFTDTPWTSWVNGTDNVGWGLGYRIVRMDEFAPPSNSTASNSTTTERYKCAGDCPARAEFNFYGTGIEFWGFWGAPGSVQEQGGAAVLDIWNNTVMQSSGSVNGEYDSKVPIKLGEAKVMLGNHTLALVPQWGNVALTHMVVYMELDGSTEAIASSEAHANILNLALPTNTSEPHPFAEKNPAIPMVLEQNWVPGNAVGWDSKQPNKNYTRMGTWESNARLSLSIPKGNRFLRVNGTSGWNHGTFRVDITPPPPGRIETEYHYTSVSWNTPNTTFYVAALDPKRSYDVAFTNLGSIGGDSTYLWFDIHAFELWPVGPDEGRVSKSVVVGAAVGGSLGFILVLAAAYILWRWRNKKKAVAAQSPEDPKPDTLTATDAGTVLPYFPPSYDEGWTANAASSSAVAAPVASPVAAPVVAPVTGSTLSTASQYEDYREMIKTAAYRGAVSRET</sequence>
<evidence type="ECO:0000256" key="1">
    <source>
        <dbReference type="SAM" id="Phobius"/>
    </source>
</evidence>
<organism evidence="3 4">
    <name type="scientific">Cutaneotrichosporon cavernicola</name>
    <dbReference type="NCBI Taxonomy" id="279322"/>
    <lineage>
        <taxon>Eukaryota</taxon>
        <taxon>Fungi</taxon>
        <taxon>Dikarya</taxon>
        <taxon>Basidiomycota</taxon>
        <taxon>Agaricomycotina</taxon>
        <taxon>Tremellomycetes</taxon>
        <taxon>Trichosporonales</taxon>
        <taxon>Trichosporonaceae</taxon>
        <taxon>Cutaneotrichosporon</taxon>
    </lineage>
</organism>
<keyword evidence="4" id="KW-1185">Reference proteome</keyword>
<gene>
    <name evidence="3" type="ORF">CcaverHIS019_0301740</name>
</gene>
<dbReference type="Proteomes" id="UP001233271">
    <property type="component" value="Chromosome 3"/>
</dbReference>
<feature type="transmembrane region" description="Helical" evidence="1">
    <location>
        <begin position="371"/>
        <end position="394"/>
    </location>
</feature>
<name>A0AA48I5N7_9TREE</name>
<dbReference type="EMBL" id="AP028214">
    <property type="protein sequence ID" value="BEI90104.1"/>
    <property type="molecule type" value="Genomic_DNA"/>
</dbReference>
<keyword evidence="2" id="KW-0732">Signal</keyword>
<feature type="signal peptide" evidence="2">
    <location>
        <begin position="1"/>
        <end position="15"/>
    </location>
</feature>
<evidence type="ECO:0000313" key="4">
    <source>
        <dbReference type="Proteomes" id="UP001233271"/>
    </source>
</evidence>
<protein>
    <submittedName>
        <fullName evidence="3">Uncharacterized protein</fullName>
    </submittedName>
</protein>
<dbReference type="KEGG" id="ccac:CcaHIS019_0301740"/>
<feature type="chain" id="PRO_5041334191" evidence="2">
    <location>
        <begin position="16"/>
        <end position="493"/>
    </location>
</feature>